<reference evidence="4 5" key="1">
    <citation type="journal article" date="2015" name="Nature">
        <title>rRNA introns, odd ribosomes, and small enigmatic genomes across a large radiation of phyla.</title>
        <authorList>
            <person name="Brown C.T."/>
            <person name="Hug L.A."/>
            <person name="Thomas B.C."/>
            <person name="Sharon I."/>
            <person name="Castelle C.J."/>
            <person name="Singh A."/>
            <person name="Wilkins M.J."/>
            <person name="Williams K.H."/>
            <person name="Banfield J.F."/>
        </authorList>
    </citation>
    <scope>NUCLEOTIDE SEQUENCE [LARGE SCALE GENOMIC DNA]</scope>
</reference>
<proteinExistence type="predicted"/>
<dbReference type="GO" id="GO:0016757">
    <property type="term" value="F:glycosyltransferase activity"/>
    <property type="evidence" value="ECO:0007669"/>
    <property type="project" value="InterPro"/>
</dbReference>
<sequence length="381" mass="44494">MKIGIDIRTLMNARPSGVSEYTYRLIKEILRLDNYNEYRFFYNSFGNCPNIPKFTKNNVKLVKYNYPNKVLNYLYFEFFNSPKIDKELETDVFFMPHLNFIGLSKGAKSLITVHDLSFLRYPEFFSWRKNFWHRMINVKKLVKRFSTIVAVSENTKRDIVELCGIDENKVKVIYAGVGEEYRRMADDQSLKMAKVREKYKLPDKFILYLGTVEPRKNVEGIIRAYNEVRSKKLELRNINLVIAGGKGWKSKKIYREREESKFKDDIKFLGYIDPEDKVYLYNLASVFVYPSFYEGFGFPPLEAMACGLPVVASFASSLPEVVGDAALMVDPYNINDISRALKEILTNENLRNQLIARGLKRAGEFSWRKTADEYLKVLKNL</sequence>
<organism evidence="4 5">
    <name type="scientific">Candidatus Falkowbacteria bacterium GW2011_GWA2_41_14</name>
    <dbReference type="NCBI Taxonomy" id="1618635"/>
    <lineage>
        <taxon>Bacteria</taxon>
        <taxon>Candidatus Falkowiibacteriota</taxon>
    </lineage>
</organism>
<dbReference type="PANTHER" id="PTHR46401">
    <property type="entry name" value="GLYCOSYLTRANSFERASE WBBK-RELATED"/>
    <property type="match status" value="1"/>
</dbReference>
<gene>
    <name evidence="4" type="ORF">UU43_C0009G0004</name>
</gene>
<evidence type="ECO:0000313" key="4">
    <source>
        <dbReference type="EMBL" id="KKR91321.1"/>
    </source>
</evidence>
<dbReference type="CDD" id="cd03809">
    <property type="entry name" value="GT4_MtfB-like"/>
    <property type="match status" value="1"/>
</dbReference>
<feature type="domain" description="Glycosyltransferase subfamily 4-like N-terminal" evidence="3">
    <location>
        <begin position="16"/>
        <end position="177"/>
    </location>
</feature>
<dbReference type="EMBL" id="LCAP01000009">
    <property type="protein sequence ID" value="KKR91321.1"/>
    <property type="molecule type" value="Genomic_DNA"/>
</dbReference>
<dbReference type="SUPFAM" id="SSF53756">
    <property type="entry name" value="UDP-Glycosyltransferase/glycogen phosphorylase"/>
    <property type="match status" value="1"/>
</dbReference>
<accession>A0A0G0UUW5</accession>
<evidence type="ECO:0000256" key="1">
    <source>
        <dbReference type="ARBA" id="ARBA00022679"/>
    </source>
</evidence>
<protein>
    <submittedName>
        <fullName evidence="4">Glycosyl transferase group 1</fullName>
    </submittedName>
</protein>
<evidence type="ECO:0000313" key="5">
    <source>
        <dbReference type="Proteomes" id="UP000034190"/>
    </source>
</evidence>
<comment type="caution">
    <text evidence="4">The sequence shown here is derived from an EMBL/GenBank/DDBJ whole genome shotgun (WGS) entry which is preliminary data.</text>
</comment>
<dbReference type="InterPro" id="IPR001296">
    <property type="entry name" value="Glyco_trans_1"/>
</dbReference>
<name>A0A0G0UUW5_9BACT</name>
<evidence type="ECO:0000259" key="3">
    <source>
        <dbReference type="Pfam" id="PF13439"/>
    </source>
</evidence>
<evidence type="ECO:0000259" key="2">
    <source>
        <dbReference type="Pfam" id="PF00534"/>
    </source>
</evidence>
<keyword evidence="1 4" id="KW-0808">Transferase</keyword>
<dbReference type="FunFam" id="3.40.50.2000:FF:000119">
    <property type="entry name" value="Glycosyl transferase group 1"/>
    <property type="match status" value="1"/>
</dbReference>
<dbReference type="Pfam" id="PF00534">
    <property type="entry name" value="Glycos_transf_1"/>
    <property type="match status" value="1"/>
</dbReference>
<dbReference type="Gene3D" id="3.40.50.2000">
    <property type="entry name" value="Glycogen Phosphorylase B"/>
    <property type="match status" value="2"/>
</dbReference>
<dbReference type="AlphaFoldDB" id="A0A0G0UUW5"/>
<dbReference type="Proteomes" id="UP000034190">
    <property type="component" value="Unassembled WGS sequence"/>
</dbReference>
<dbReference type="Pfam" id="PF13439">
    <property type="entry name" value="Glyco_transf_4"/>
    <property type="match status" value="1"/>
</dbReference>
<dbReference type="InterPro" id="IPR028098">
    <property type="entry name" value="Glyco_trans_4-like_N"/>
</dbReference>
<dbReference type="GO" id="GO:0009103">
    <property type="term" value="P:lipopolysaccharide biosynthetic process"/>
    <property type="evidence" value="ECO:0007669"/>
    <property type="project" value="TreeGrafter"/>
</dbReference>
<dbReference type="PANTHER" id="PTHR46401:SF2">
    <property type="entry name" value="GLYCOSYLTRANSFERASE WBBK-RELATED"/>
    <property type="match status" value="1"/>
</dbReference>
<feature type="domain" description="Glycosyl transferase family 1" evidence="2">
    <location>
        <begin position="199"/>
        <end position="360"/>
    </location>
</feature>